<evidence type="ECO:0000313" key="2">
    <source>
        <dbReference type="EMBL" id="MBV4484783.1"/>
    </source>
</evidence>
<evidence type="ECO:0000313" key="1">
    <source>
        <dbReference type="EMBL" id="MBC3340402.1"/>
    </source>
</evidence>
<name>A0A923JCL0_9PSED</name>
<dbReference type="AlphaFoldDB" id="A0A923JCL0"/>
<dbReference type="RefSeq" id="WP_186529317.1">
    <property type="nucleotide sequence ID" value="NZ_JABWQP020000001.1"/>
</dbReference>
<reference evidence="1" key="2">
    <citation type="submission" date="2020-07" db="EMBL/GenBank/DDBJ databases">
        <authorList>
            <person name="Lood C."/>
            <person name="Girard L."/>
        </authorList>
    </citation>
    <scope>NUCLEOTIDE SEQUENCE</scope>
    <source>
        <strain evidence="1">SWRI153</strain>
    </source>
</reference>
<reference evidence="1 3" key="1">
    <citation type="journal article" date="2020" name="Microorganisms">
        <title>Reliable Identification of Environmental Pseudomonas Isolates Using the rpoD Gene.</title>
        <authorList>
            <consortium name="The Broad Institute Genome Sequencing Platform"/>
            <person name="Girard L."/>
            <person name="Lood C."/>
            <person name="Rokni-Zadeh H."/>
            <person name="van Noort V."/>
            <person name="Lavigne R."/>
            <person name="De Mot R."/>
        </authorList>
    </citation>
    <scope>NUCLEOTIDE SEQUENCE</scope>
    <source>
        <strain evidence="1 3">SWRI153</strain>
    </source>
</reference>
<gene>
    <name evidence="2" type="ORF">HU727_004200</name>
    <name evidence="1" type="ORF">HU727_02010</name>
</gene>
<proteinExistence type="predicted"/>
<evidence type="ECO:0000313" key="3">
    <source>
        <dbReference type="Proteomes" id="UP000648816"/>
    </source>
</evidence>
<sequence length="111" mass="11804">MAVAIEQAPAERAHTAAIQMMDSQFQTRLCWIYHRKKYPGSANDASHFLVWKTLSGGNDSGFFAAAFPVGCGALIARSAMMAVAASLFITGTFQSDAAATNALPCSSMPNR</sequence>
<keyword evidence="3" id="KW-1185">Reference proteome</keyword>
<dbReference type="EMBL" id="JABWQP020000001">
    <property type="protein sequence ID" value="MBV4484783.1"/>
    <property type="molecule type" value="Genomic_DNA"/>
</dbReference>
<comment type="caution">
    <text evidence="1">The sequence shown here is derived from an EMBL/GenBank/DDBJ whole genome shotgun (WGS) entry which is preliminary data.</text>
</comment>
<reference evidence="2" key="3">
    <citation type="submission" date="2021-06" db="EMBL/GenBank/DDBJ databases">
        <title>Updating the genus Pseudomonas: Description of 43 new species and partition of the Pseudomonas putida group.</title>
        <authorList>
            <person name="Girard L."/>
            <person name="Lood C."/>
            <person name="Vandamme P."/>
            <person name="Rokni-Zadeh H."/>
            <person name="Van Noort V."/>
            <person name="Hofte M."/>
            <person name="Lavigne R."/>
            <person name="De Mot R."/>
        </authorList>
    </citation>
    <scope>NUCLEOTIDE SEQUENCE</scope>
    <source>
        <strain evidence="2">SWRI153</strain>
    </source>
</reference>
<accession>A0A923JCL0</accession>
<dbReference type="EMBL" id="JABWQP010000001">
    <property type="protein sequence ID" value="MBC3340402.1"/>
    <property type="molecule type" value="Genomic_DNA"/>
</dbReference>
<dbReference type="Proteomes" id="UP000648816">
    <property type="component" value="Unassembled WGS sequence"/>
</dbReference>
<protein>
    <submittedName>
        <fullName evidence="1">Uncharacterized protein</fullName>
    </submittedName>
</protein>
<organism evidence="1">
    <name type="scientific">Pseudomonas khorasanensis</name>
    <dbReference type="NCBI Taxonomy" id="2745508"/>
    <lineage>
        <taxon>Bacteria</taxon>
        <taxon>Pseudomonadati</taxon>
        <taxon>Pseudomonadota</taxon>
        <taxon>Gammaproteobacteria</taxon>
        <taxon>Pseudomonadales</taxon>
        <taxon>Pseudomonadaceae</taxon>
        <taxon>Pseudomonas</taxon>
    </lineage>
</organism>